<gene>
    <name evidence="2" type="ORF">BLS_000101</name>
</gene>
<protein>
    <submittedName>
        <fullName evidence="2">Uncharacterized protein</fullName>
    </submittedName>
</protein>
<reference evidence="2 3" key="1">
    <citation type="submission" date="2019-11" db="EMBL/GenBank/DDBJ databases">
        <title>Venturia inaequalis Genome Resource.</title>
        <authorList>
            <person name="Lichtner F.J."/>
        </authorList>
    </citation>
    <scope>NUCLEOTIDE SEQUENCE [LARGE SCALE GENOMIC DNA]</scope>
    <source>
        <strain evidence="2">Bline_iso_100314</strain>
    </source>
</reference>
<dbReference type="Proteomes" id="UP000433883">
    <property type="component" value="Unassembled WGS sequence"/>
</dbReference>
<feature type="compositionally biased region" description="Basic and acidic residues" evidence="1">
    <location>
        <begin position="8"/>
        <end position="17"/>
    </location>
</feature>
<dbReference type="EMBL" id="WNWQ01000100">
    <property type="protein sequence ID" value="KAE9979046.1"/>
    <property type="molecule type" value="Genomic_DNA"/>
</dbReference>
<name>A0A8H3Z435_VENIN</name>
<proteinExistence type="predicted"/>
<feature type="region of interest" description="Disordered" evidence="1">
    <location>
        <begin position="1"/>
        <end position="61"/>
    </location>
</feature>
<accession>A0A8H3Z435</accession>
<dbReference type="AlphaFoldDB" id="A0A8H3Z435"/>
<evidence type="ECO:0000313" key="3">
    <source>
        <dbReference type="Proteomes" id="UP000433883"/>
    </source>
</evidence>
<evidence type="ECO:0000256" key="1">
    <source>
        <dbReference type="SAM" id="MobiDB-lite"/>
    </source>
</evidence>
<evidence type="ECO:0000313" key="2">
    <source>
        <dbReference type="EMBL" id="KAE9979046.1"/>
    </source>
</evidence>
<organism evidence="2 3">
    <name type="scientific">Venturia inaequalis</name>
    <name type="common">Apple scab fungus</name>
    <dbReference type="NCBI Taxonomy" id="5025"/>
    <lineage>
        <taxon>Eukaryota</taxon>
        <taxon>Fungi</taxon>
        <taxon>Dikarya</taxon>
        <taxon>Ascomycota</taxon>
        <taxon>Pezizomycotina</taxon>
        <taxon>Dothideomycetes</taxon>
        <taxon>Pleosporomycetidae</taxon>
        <taxon>Venturiales</taxon>
        <taxon>Venturiaceae</taxon>
        <taxon>Venturia</taxon>
    </lineage>
</organism>
<comment type="caution">
    <text evidence="2">The sequence shown here is derived from an EMBL/GenBank/DDBJ whole genome shotgun (WGS) entry which is preliminary data.</text>
</comment>
<sequence length="148" mass="16367">MSAITNHDNAKGGEDSKNSIAHQHKKEGAAVPTTLKKKARGKNNPKDLPNPDGSLKFLPPNSDHSLKSLPLDLLPDSSAKFRGFMAYEPKRDFELTPEPIATFTTPTDPAILTSTSPMWAVDRDLDFGAEVDIFKSLEEELEREMFTN</sequence>